<keyword evidence="3" id="KW-0647">Proteasome</keyword>
<dbReference type="SUPFAM" id="SSF48452">
    <property type="entry name" value="TPR-like"/>
    <property type="match status" value="1"/>
</dbReference>
<comment type="similarity">
    <text evidence="2">Belongs to the proteasome subunit S10 family.</text>
</comment>
<dbReference type="Pfam" id="PF01399">
    <property type="entry name" value="PCI"/>
    <property type="match status" value="1"/>
</dbReference>
<evidence type="ECO:0000256" key="3">
    <source>
        <dbReference type="ARBA" id="ARBA00022942"/>
    </source>
</evidence>
<dbReference type="EMBL" id="BDDD01000599">
    <property type="protein sequence ID" value="GAV68014.1"/>
    <property type="molecule type" value="Genomic_DNA"/>
</dbReference>
<evidence type="ECO:0000313" key="7">
    <source>
        <dbReference type="EMBL" id="GAV68014.1"/>
    </source>
</evidence>
<dbReference type="GO" id="GO:0043161">
    <property type="term" value="P:proteasome-mediated ubiquitin-dependent protein catabolic process"/>
    <property type="evidence" value="ECO:0007669"/>
    <property type="project" value="TreeGrafter"/>
</dbReference>
<sequence length="386" mass="44679">MEGEEGTQQPHLVLAHKLFLLKNRDVQDIEKVRLKDEVFAFVKSDDMAPLYESLVADLVLEMDQAVLDSMRANIDQELKKLDEKIADAEENLGESEVREAHLAKSLFYIQIGDKEKALEQLKETESKTVAVGQKMDLVFYTLRLGFFYMDFNLISKSIDKAKNLFEEGGDWERKNRLKVYEGLYCMSTRNFKKAADLFLDSISTFTTYELFPYDTFIFYTVLTSIITLDRVSLKQKVVDAPEILTVIGKIPYLSEFLNSLYDCQYKLFFSAFDGLTEQIRLDRYLHPHFRYYMREVRTVVYSQFLESYKSVTVEAMARAFGVTVEFIDLELSRFIAAGKLHCKIDKVAGVLETNRPDAKNALYQATIKQGDFLLNRIQKLSRVIDL</sequence>
<dbReference type="Proteomes" id="UP000187406">
    <property type="component" value="Unassembled WGS sequence"/>
</dbReference>
<dbReference type="Pfam" id="PF21154">
    <property type="entry name" value="RPN7_PSMD6_C"/>
    <property type="match status" value="1"/>
</dbReference>
<dbReference type="PROSITE" id="PS50250">
    <property type="entry name" value="PCI"/>
    <property type="match status" value="1"/>
</dbReference>
<feature type="domain" description="PCI" evidence="6">
    <location>
        <begin position="190"/>
        <end position="358"/>
    </location>
</feature>
<name>A0A1Q3BJH7_CEPFO</name>
<feature type="coiled-coil region" evidence="5">
    <location>
        <begin position="67"/>
        <end position="98"/>
    </location>
</feature>
<dbReference type="InterPro" id="IPR036390">
    <property type="entry name" value="WH_DNA-bd_sf"/>
</dbReference>
<dbReference type="GO" id="GO:0000502">
    <property type="term" value="C:proteasome complex"/>
    <property type="evidence" value="ECO:0007669"/>
    <property type="project" value="UniProtKB-KW"/>
</dbReference>
<evidence type="ECO:0000259" key="6">
    <source>
        <dbReference type="PROSITE" id="PS50250"/>
    </source>
</evidence>
<dbReference type="InParanoid" id="A0A1Q3BJH7"/>
<dbReference type="InterPro" id="IPR045135">
    <property type="entry name" value="Rpn7_N"/>
</dbReference>
<dbReference type="PANTHER" id="PTHR14145:SF1">
    <property type="entry name" value="26S PROTEASOME NON-ATPASE REGULATORY SUBUNIT 6"/>
    <property type="match status" value="1"/>
</dbReference>
<dbReference type="PANTHER" id="PTHR14145">
    <property type="entry name" value="26S PROTESOME SUBUNIT 6"/>
    <property type="match status" value="1"/>
</dbReference>
<dbReference type="InterPro" id="IPR049549">
    <property type="entry name" value="RPN7_PSMD6_C"/>
</dbReference>
<dbReference type="FunFam" id="1.25.40.570:FF:000005">
    <property type="entry name" value="26S proteasome regulatory subunit N7"/>
    <property type="match status" value="1"/>
</dbReference>
<dbReference type="InterPro" id="IPR011990">
    <property type="entry name" value="TPR-like_helical_dom_sf"/>
</dbReference>
<dbReference type="STRING" id="3775.A0A1Q3BJH7"/>
<reference evidence="8" key="1">
    <citation type="submission" date="2016-04" db="EMBL/GenBank/DDBJ databases">
        <title>Cephalotus genome sequencing.</title>
        <authorList>
            <person name="Fukushima K."/>
            <person name="Hasebe M."/>
            <person name="Fang X."/>
        </authorList>
    </citation>
    <scope>NUCLEOTIDE SEQUENCE [LARGE SCALE GENOMIC DNA]</scope>
    <source>
        <strain evidence="8">cv. St1</strain>
    </source>
</reference>
<dbReference type="InterPro" id="IPR000717">
    <property type="entry name" value="PCI_dom"/>
</dbReference>
<dbReference type="OrthoDB" id="1452at2759"/>
<dbReference type="SMART" id="SM00088">
    <property type="entry name" value="PINT"/>
    <property type="match status" value="1"/>
</dbReference>
<dbReference type="InterPro" id="IPR019585">
    <property type="entry name" value="Rpn7/CSN1"/>
</dbReference>
<evidence type="ECO:0000256" key="5">
    <source>
        <dbReference type="SAM" id="Coils"/>
    </source>
</evidence>
<keyword evidence="8" id="KW-1185">Reference proteome</keyword>
<comment type="function">
    <text evidence="1">Acts as a regulatory subunit of the 26S proteasome which is involved in the ATP-dependent degradation of ubiquitinated proteins.</text>
</comment>
<proteinExistence type="inferred from homology"/>
<evidence type="ECO:0000256" key="4">
    <source>
        <dbReference type="ARBA" id="ARBA00075096"/>
    </source>
</evidence>
<evidence type="ECO:0000256" key="1">
    <source>
        <dbReference type="ARBA" id="ARBA00002187"/>
    </source>
</evidence>
<organism evidence="7 8">
    <name type="scientific">Cephalotus follicularis</name>
    <name type="common">Albany pitcher plant</name>
    <dbReference type="NCBI Taxonomy" id="3775"/>
    <lineage>
        <taxon>Eukaryota</taxon>
        <taxon>Viridiplantae</taxon>
        <taxon>Streptophyta</taxon>
        <taxon>Embryophyta</taxon>
        <taxon>Tracheophyta</taxon>
        <taxon>Spermatophyta</taxon>
        <taxon>Magnoliopsida</taxon>
        <taxon>eudicotyledons</taxon>
        <taxon>Gunneridae</taxon>
        <taxon>Pentapetalae</taxon>
        <taxon>rosids</taxon>
        <taxon>fabids</taxon>
        <taxon>Oxalidales</taxon>
        <taxon>Cephalotaceae</taxon>
        <taxon>Cephalotus</taxon>
    </lineage>
</organism>
<keyword evidence="5" id="KW-0175">Coiled coil</keyword>
<dbReference type="Pfam" id="PF10602">
    <property type="entry name" value="RPN7"/>
    <property type="match status" value="1"/>
</dbReference>
<dbReference type="FunCoup" id="A0A1Q3BJH7">
    <property type="interactions" value="3660"/>
</dbReference>
<dbReference type="AlphaFoldDB" id="A0A1Q3BJH7"/>
<protein>
    <recommendedName>
        <fullName evidence="4">26S proteasome regulatory subunit RPN7</fullName>
    </recommendedName>
</protein>
<dbReference type="SUPFAM" id="SSF46785">
    <property type="entry name" value="Winged helix' DNA-binding domain"/>
    <property type="match status" value="1"/>
</dbReference>
<comment type="caution">
    <text evidence="7">The sequence shown here is derived from an EMBL/GenBank/DDBJ whole genome shotgun (WGS) entry which is preliminary data.</text>
</comment>
<dbReference type="Gene3D" id="1.25.40.570">
    <property type="match status" value="1"/>
</dbReference>
<gene>
    <name evidence="7" type="ORF">CFOL_v3_11517</name>
</gene>
<accession>A0A1Q3BJH7</accession>
<evidence type="ECO:0000313" key="8">
    <source>
        <dbReference type="Proteomes" id="UP000187406"/>
    </source>
</evidence>
<evidence type="ECO:0000256" key="2">
    <source>
        <dbReference type="ARBA" id="ARBA00005717"/>
    </source>
</evidence>